<dbReference type="GO" id="GO:0022857">
    <property type="term" value="F:transmembrane transporter activity"/>
    <property type="evidence" value="ECO:0007669"/>
    <property type="project" value="InterPro"/>
</dbReference>
<keyword evidence="2" id="KW-1003">Cell membrane</keyword>
<protein>
    <submittedName>
        <fullName evidence="7">Ribose ABC transporter permease</fullName>
    </submittedName>
</protein>
<organism evidence="7">
    <name type="scientific">Pseudothermotoga hypogea</name>
    <dbReference type="NCBI Taxonomy" id="57487"/>
    <lineage>
        <taxon>Bacteria</taxon>
        <taxon>Thermotogati</taxon>
        <taxon>Thermotogota</taxon>
        <taxon>Thermotogae</taxon>
        <taxon>Thermotogales</taxon>
        <taxon>Thermotogaceae</taxon>
        <taxon>Pseudothermotoga</taxon>
    </lineage>
</organism>
<comment type="caution">
    <text evidence="7">The sequence shown here is derived from an EMBL/GenBank/DDBJ whole genome shotgun (WGS) entry which is preliminary data.</text>
</comment>
<dbReference type="Pfam" id="PF02653">
    <property type="entry name" value="BPD_transp_2"/>
    <property type="match status" value="1"/>
</dbReference>
<evidence type="ECO:0000256" key="3">
    <source>
        <dbReference type="ARBA" id="ARBA00022692"/>
    </source>
</evidence>
<comment type="subcellular location">
    <subcellularLocation>
        <location evidence="1">Cell membrane</location>
        <topology evidence="1">Multi-pass membrane protein</topology>
    </subcellularLocation>
</comment>
<feature type="transmembrane region" description="Helical" evidence="6">
    <location>
        <begin position="282"/>
        <end position="301"/>
    </location>
</feature>
<dbReference type="InterPro" id="IPR001851">
    <property type="entry name" value="ABC_transp_permease"/>
</dbReference>
<evidence type="ECO:0000256" key="1">
    <source>
        <dbReference type="ARBA" id="ARBA00004651"/>
    </source>
</evidence>
<keyword evidence="4 6" id="KW-1133">Transmembrane helix</keyword>
<dbReference type="PANTHER" id="PTHR32196">
    <property type="entry name" value="ABC TRANSPORTER PERMEASE PROTEIN YPHD-RELATED-RELATED"/>
    <property type="match status" value="1"/>
</dbReference>
<feature type="transmembrane region" description="Helical" evidence="6">
    <location>
        <begin position="20"/>
        <end position="36"/>
    </location>
</feature>
<dbReference type="CDD" id="cd06579">
    <property type="entry name" value="TM_PBP1_transp_AraH_like"/>
    <property type="match status" value="1"/>
</dbReference>
<feature type="transmembrane region" description="Helical" evidence="6">
    <location>
        <begin position="175"/>
        <end position="197"/>
    </location>
</feature>
<accession>A0A832I767</accession>
<dbReference type="AlphaFoldDB" id="A0A832I767"/>
<sequence length="331" mass="34588">MVPSVEAQKKAFDLRSISRYQSLIILGGLFVIFAILSNRFVTPGNLWTILRQSSVNLCLAIGMTYVILTGGIDLSVGSVLGFTGAVAAKLLKYGLSLTAFGVVLQFGVLGASIIALIVGLAIGLLNGLIITVFSVPPFVATLGTMTAVRGFIMLWTKGYPITKLGETFNFIGSGWILGVPTPVWIAAVITVVASVFLRFTRFGRYVYAVGGNERAAVLSGVNAKRTKLITYMISGFLAAVAGLIVTARLDSAQPNAGLMYELDAIAAAVIGGASLSGGKGTIEGTIIGTLIIGVLNNGLVLTGVSPFWQQVAKGFIIIAAVIAERIGKGRE</sequence>
<evidence type="ECO:0000256" key="2">
    <source>
        <dbReference type="ARBA" id="ARBA00022475"/>
    </source>
</evidence>
<feature type="transmembrane region" description="Helical" evidence="6">
    <location>
        <begin position="102"/>
        <end position="125"/>
    </location>
</feature>
<dbReference type="PANTHER" id="PTHR32196:SF72">
    <property type="entry name" value="RIBOSE IMPORT PERMEASE PROTEIN RBSC"/>
    <property type="match status" value="1"/>
</dbReference>
<evidence type="ECO:0000256" key="6">
    <source>
        <dbReference type="SAM" id="Phobius"/>
    </source>
</evidence>
<name>A0A832I767_9THEM</name>
<evidence type="ECO:0000313" key="7">
    <source>
        <dbReference type="EMBL" id="HGZ78374.1"/>
    </source>
</evidence>
<dbReference type="EMBL" id="DTKQ01000002">
    <property type="protein sequence ID" value="HGZ78374.1"/>
    <property type="molecule type" value="Genomic_DNA"/>
</dbReference>
<feature type="transmembrane region" description="Helical" evidence="6">
    <location>
        <begin position="228"/>
        <end position="246"/>
    </location>
</feature>
<feature type="transmembrane region" description="Helical" evidence="6">
    <location>
        <begin position="132"/>
        <end position="155"/>
    </location>
</feature>
<keyword evidence="3 6" id="KW-0812">Transmembrane</keyword>
<evidence type="ECO:0000256" key="5">
    <source>
        <dbReference type="ARBA" id="ARBA00023136"/>
    </source>
</evidence>
<keyword evidence="5 6" id="KW-0472">Membrane</keyword>
<evidence type="ECO:0000256" key="4">
    <source>
        <dbReference type="ARBA" id="ARBA00022989"/>
    </source>
</evidence>
<feature type="transmembrane region" description="Helical" evidence="6">
    <location>
        <begin position="57"/>
        <end position="82"/>
    </location>
</feature>
<reference evidence="7" key="1">
    <citation type="journal article" date="2020" name="mSystems">
        <title>Genome- and Community-Level Interaction Insights into Carbon Utilization and Element Cycling Functions of Hydrothermarchaeota in Hydrothermal Sediment.</title>
        <authorList>
            <person name="Zhou Z."/>
            <person name="Liu Y."/>
            <person name="Xu W."/>
            <person name="Pan J."/>
            <person name="Luo Z.H."/>
            <person name="Li M."/>
        </authorList>
    </citation>
    <scope>NUCLEOTIDE SEQUENCE [LARGE SCALE GENOMIC DNA]</scope>
    <source>
        <strain evidence="7">SpSt-86</strain>
    </source>
</reference>
<proteinExistence type="predicted"/>
<dbReference type="GO" id="GO:0005886">
    <property type="term" value="C:plasma membrane"/>
    <property type="evidence" value="ECO:0007669"/>
    <property type="project" value="UniProtKB-SubCell"/>
</dbReference>
<gene>
    <name evidence="7" type="primary">rbsC</name>
    <name evidence="7" type="ORF">ENW55_00120</name>
</gene>